<keyword evidence="6" id="KW-1185">Reference proteome</keyword>
<keyword evidence="2 3" id="KW-0040">ANK repeat</keyword>
<dbReference type="SUPFAM" id="SSF48403">
    <property type="entry name" value="Ankyrin repeat"/>
    <property type="match status" value="1"/>
</dbReference>
<dbReference type="OrthoDB" id="1374157at2"/>
<feature type="signal peptide" evidence="4">
    <location>
        <begin position="1"/>
        <end position="21"/>
    </location>
</feature>
<dbReference type="PROSITE" id="PS50088">
    <property type="entry name" value="ANK_REPEAT"/>
    <property type="match status" value="2"/>
</dbReference>
<keyword evidence="1" id="KW-0677">Repeat</keyword>
<evidence type="ECO:0000256" key="4">
    <source>
        <dbReference type="SAM" id="SignalP"/>
    </source>
</evidence>
<sequence length="126" mass="13520">MKKTIVYLGVALVAFANVSLASNFNPLPDGKIIVSYYEGISPLCTAISKGEVEVVKKLIEYGANINEKSNGMSPLMFAARYNKVAIIKILLANGANPKVKDFKGFTALKHAEISNATDAAMLLKQA</sequence>
<dbReference type="Pfam" id="PF12796">
    <property type="entry name" value="Ank_2"/>
    <property type="match status" value="1"/>
</dbReference>
<dbReference type="Proteomes" id="UP000295479">
    <property type="component" value="Unassembled WGS sequence"/>
</dbReference>
<feature type="repeat" description="ANK" evidence="3">
    <location>
        <begin position="70"/>
        <end position="102"/>
    </location>
</feature>
<comment type="caution">
    <text evidence="5">The sequence shown here is derived from an EMBL/GenBank/DDBJ whole genome shotgun (WGS) entry which is preliminary data.</text>
</comment>
<evidence type="ECO:0000256" key="2">
    <source>
        <dbReference type="ARBA" id="ARBA00023043"/>
    </source>
</evidence>
<evidence type="ECO:0000313" key="5">
    <source>
        <dbReference type="EMBL" id="TDD93676.1"/>
    </source>
</evidence>
<feature type="repeat" description="ANK" evidence="3">
    <location>
        <begin position="38"/>
        <end position="70"/>
    </location>
</feature>
<feature type="chain" id="PRO_5020830186" evidence="4">
    <location>
        <begin position="22"/>
        <end position="126"/>
    </location>
</feature>
<evidence type="ECO:0000256" key="1">
    <source>
        <dbReference type="ARBA" id="ARBA00022737"/>
    </source>
</evidence>
<evidence type="ECO:0000256" key="3">
    <source>
        <dbReference type="PROSITE-ProRule" id="PRU00023"/>
    </source>
</evidence>
<dbReference type="AlphaFoldDB" id="A0A4R5C5B8"/>
<dbReference type="PROSITE" id="PS50297">
    <property type="entry name" value="ANK_REP_REGION"/>
    <property type="match status" value="2"/>
</dbReference>
<gene>
    <name evidence="5" type="ORF">E0F76_18745</name>
</gene>
<accession>A0A4R5C5B8</accession>
<dbReference type="InterPro" id="IPR036770">
    <property type="entry name" value="Ankyrin_rpt-contain_sf"/>
</dbReference>
<dbReference type="Gene3D" id="1.25.40.20">
    <property type="entry name" value="Ankyrin repeat-containing domain"/>
    <property type="match status" value="1"/>
</dbReference>
<dbReference type="EMBL" id="SMFK01000024">
    <property type="protein sequence ID" value="TDD93676.1"/>
    <property type="molecule type" value="Genomic_DNA"/>
</dbReference>
<dbReference type="SMART" id="SM00248">
    <property type="entry name" value="ANK"/>
    <property type="match status" value="2"/>
</dbReference>
<dbReference type="InterPro" id="IPR050745">
    <property type="entry name" value="Multifunctional_regulatory"/>
</dbReference>
<evidence type="ECO:0000313" key="6">
    <source>
        <dbReference type="Proteomes" id="UP000295479"/>
    </source>
</evidence>
<name>A0A4R5C5B8_9FLAO</name>
<protein>
    <submittedName>
        <fullName evidence="5">Ankyrin repeat domain-containing protein</fullName>
    </submittedName>
</protein>
<dbReference type="PANTHER" id="PTHR24189:SF50">
    <property type="entry name" value="ANKYRIN REPEAT AND SOCS BOX PROTEIN 2"/>
    <property type="match status" value="1"/>
</dbReference>
<proteinExistence type="predicted"/>
<organism evidence="5 6">
    <name type="scientific">Flavobacterium cellulosilyticum</name>
    <dbReference type="NCBI Taxonomy" id="2541731"/>
    <lineage>
        <taxon>Bacteria</taxon>
        <taxon>Pseudomonadati</taxon>
        <taxon>Bacteroidota</taxon>
        <taxon>Flavobacteriia</taxon>
        <taxon>Flavobacteriales</taxon>
        <taxon>Flavobacteriaceae</taxon>
        <taxon>Flavobacterium</taxon>
    </lineage>
</organism>
<dbReference type="RefSeq" id="WP_132009913.1">
    <property type="nucleotide sequence ID" value="NZ_SMFK01000024.1"/>
</dbReference>
<keyword evidence="4" id="KW-0732">Signal</keyword>
<reference evidence="5 6" key="1">
    <citation type="submission" date="2019-03" db="EMBL/GenBank/DDBJ databases">
        <title>Flavobacterium AR-3-4 sp. nov. isolated from arctic soil.</title>
        <authorList>
            <person name="Chaudhary D.K."/>
        </authorList>
    </citation>
    <scope>NUCLEOTIDE SEQUENCE [LARGE SCALE GENOMIC DNA]</scope>
    <source>
        <strain evidence="5 6">AR-3-4</strain>
    </source>
</reference>
<dbReference type="InterPro" id="IPR002110">
    <property type="entry name" value="Ankyrin_rpt"/>
</dbReference>
<dbReference type="PANTHER" id="PTHR24189">
    <property type="entry name" value="MYOTROPHIN"/>
    <property type="match status" value="1"/>
</dbReference>